<evidence type="ECO:0000259" key="8">
    <source>
        <dbReference type="PROSITE" id="PS50125"/>
    </source>
</evidence>
<dbReference type="Pfam" id="PF00211">
    <property type="entry name" value="Guanylate_cyc"/>
    <property type="match status" value="1"/>
</dbReference>
<keyword evidence="3" id="KW-0001">2Fe-2S</keyword>
<keyword evidence="7" id="KW-0472">Membrane</keyword>
<dbReference type="SMART" id="SM00044">
    <property type="entry name" value="CYCc"/>
    <property type="match status" value="1"/>
</dbReference>
<feature type="domain" description="Guanylate cyclase" evidence="8">
    <location>
        <begin position="124"/>
        <end position="255"/>
    </location>
</feature>
<dbReference type="GO" id="GO:0051537">
    <property type="term" value="F:2 iron, 2 sulfur cluster binding"/>
    <property type="evidence" value="ECO:0007669"/>
    <property type="project" value="UniProtKB-KW"/>
</dbReference>
<evidence type="ECO:0000256" key="4">
    <source>
        <dbReference type="ARBA" id="ARBA00022723"/>
    </source>
</evidence>
<dbReference type="InterPro" id="IPR036010">
    <property type="entry name" value="2Fe-2S_ferredoxin-like_sf"/>
</dbReference>
<comment type="caution">
    <text evidence="11">The sequence shown here is derived from an EMBL/GenBank/DDBJ whole genome shotgun (WGS) entry which is preliminary data.</text>
</comment>
<dbReference type="Gene3D" id="3.10.20.30">
    <property type="match status" value="1"/>
</dbReference>
<keyword evidence="4" id="KW-0479">Metal-binding</keyword>
<dbReference type="InterPro" id="IPR012675">
    <property type="entry name" value="Beta-grasp_dom_sf"/>
</dbReference>
<dbReference type="InterPro" id="IPR017941">
    <property type="entry name" value="Rieske_2Fe-2S"/>
</dbReference>
<dbReference type="CDD" id="cd07302">
    <property type="entry name" value="CHD"/>
    <property type="match status" value="1"/>
</dbReference>
<dbReference type="InterPro" id="IPR029787">
    <property type="entry name" value="Nucleotide_cyclase"/>
</dbReference>
<evidence type="ECO:0000259" key="10">
    <source>
        <dbReference type="PROSITE" id="PS51296"/>
    </source>
</evidence>
<sequence length="463" mass="51731">MKNMTKVTALPDQIDFNVAADETLLEAALRSGVPFAHACGGRAKCSTCRVWVLDGLEACPDRNSDETSMADRLRLADEVRLACQLRPQGELRVRRLVLDETDMMITSQLGGAAATRCGEAKHVAVFFSDIVDFTALSERLSPYDVMYLLNRYFAQVGDIIEQNGGFIDKLIGDGLMAIFGIDDQPDAPLRAVNAALQTLATVDRLKPFFSSMYGIDFDIRIGLNYGEAVIGTLGFAGHERLTAIGDVVNLASRIEAANKDAGTRLLISEALRDQIADKVEIADFVRVRLRGTGERTSLFEIVRLKPEIDAELNARRPRETIRQGGRRWIRAFAEDELQPHERRILDFEDYDIVVVRGSDNYCAFNNACPHLHLPLYERRSSAQAEVLKLPHTESTITANLGLVCRWHQSCFDLLTGEIREWAKLEHDGTRAGLEYLGDISKNRAKLIVYPCRKQDGFVWIGLD</sequence>
<dbReference type="InterPro" id="IPR001041">
    <property type="entry name" value="2Fe-2S_ferredoxin-type"/>
</dbReference>
<dbReference type="Proteomes" id="UP000273786">
    <property type="component" value="Unassembled WGS sequence"/>
</dbReference>
<comment type="subcellular location">
    <subcellularLocation>
        <location evidence="1">Cell membrane</location>
        <topology evidence="1">Multi-pass membrane protein</topology>
    </subcellularLocation>
</comment>
<accession>A0A3P3FW94</accession>
<organism evidence="11 12">
    <name type="scientific">Mesorhizobium tamadayense</name>
    <dbReference type="NCBI Taxonomy" id="425306"/>
    <lineage>
        <taxon>Bacteria</taxon>
        <taxon>Pseudomonadati</taxon>
        <taxon>Pseudomonadota</taxon>
        <taxon>Alphaproteobacteria</taxon>
        <taxon>Hyphomicrobiales</taxon>
        <taxon>Phyllobacteriaceae</taxon>
        <taxon>Mesorhizobium</taxon>
    </lineage>
</organism>
<reference evidence="11 12" key="1">
    <citation type="submission" date="2018-11" db="EMBL/GenBank/DDBJ databases">
        <title>the genome of Mesorhizobium tamadayense DSM 28320.</title>
        <authorList>
            <person name="Gao J."/>
        </authorList>
    </citation>
    <scope>NUCLEOTIDE SEQUENCE [LARGE SCALE GENOMIC DNA]</scope>
    <source>
        <strain evidence="11 12">DSM 28320</strain>
    </source>
</reference>
<dbReference type="GO" id="GO:0046872">
    <property type="term" value="F:metal ion binding"/>
    <property type="evidence" value="ECO:0007669"/>
    <property type="project" value="UniProtKB-KW"/>
</dbReference>
<dbReference type="InterPro" id="IPR050697">
    <property type="entry name" value="Adenylyl/Guanylyl_Cyclase_3/4"/>
</dbReference>
<dbReference type="OrthoDB" id="341967at2"/>
<feature type="domain" description="2Fe-2S ferredoxin-type" evidence="9">
    <location>
        <begin position="5"/>
        <end position="99"/>
    </location>
</feature>
<evidence type="ECO:0008006" key="13">
    <source>
        <dbReference type="Google" id="ProtNLM"/>
    </source>
</evidence>
<dbReference type="Pfam" id="PF00111">
    <property type="entry name" value="Fer2"/>
    <property type="match status" value="1"/>
</dbReference>
<dbReference type="PROSITE" id="PS51296">
    <property type="entry name" value="RIESKE"/>
    <property type="match status" value="1"/>
</dbReference>
<name>A0A3P3FW94_9HYPH</name>
<evidence type="ECO:0000256" key="2">
    <source>
        <dbReference type="ARBA" id="ARBA00022475"/>
    </source>
</evidence>
<dbReference type="GO" id="GO:0005886">
    <property type="term" value="C:plasma membrane"/>
    <property type="evidence" value="ECO:0007669"/>
    <property type="project" value="UniProtKB-SubCell"/>
</dbReference>
<dbReference type="GO" id="GO:0035556">
    <property type="term" value="P:intracellular signal transduction"/>
    <property type="evidence" value="ECO:0007669"/>
    <property type="project" value="InterPro"/>
</dbReference>
<dbReference type="PROSITE" id="PS51085">
    <property type="entry name" value="2FE2S_FER_2"/>
    <property type="match status" value="1"/>
</dbReference>
<evidence type="ECO:0000313" key="12">
    <source>
        <dbReference type="Proteomes" id="UP000273786"/>
    </source>
</evidence>
<keyword evidence="2" id="KW-1003">Cell membrane</keyword>
<dbReference type="InterPro" id="IPR001054">
    <property type="entry name" value="A/G_cyclase"/>
</dbReference>
<gene>
    <name evidence="11" type="ORF">EH240_13210</name>
</gene>
<protein>
    <recommendedName>
        <fullName evidence="13">2Fe-2S iron-sulfur cluster binding domain-containing protein</fullName>
    </recommendedName>
</protein>
<evidence type="ECO:0000256" key="7">
    <source>
        <dbReference type="ARBA" id="ARBA00023136"/>
    </source>
</evidence>
<dbReference type="GO" id="GO:0004016">
    <property type="term" value="F:adenylate cyclase activity"/>
    <property type="evidence" value="ECO:0007669"/>
    <property type="project" value="UniProtKB-ARBA"/>
</dbReference>
<dbReference type="SUPFAM" id="SSF54292">
    <property type="entry name" value="2Fe-2S ferredoxin-like"/>
    <property type="match status" value="1"/>
</dbReference>
<dbReference type="AlphaFoldDB" id="A0A3P3FW94"/>
<evidence type="ECO:0000313" key="11">
    <source>
        <dbReference type="EMBL" id="RRI01989.1"/>
    </source>
</evidence>
<evidence type="ECO:0000256" key="6">
    <source>
        <dbReference type="ARBA" id="ARBA00023014"/>
    </source>
</evidence>
<dbReference type="SUPFAM" id="SSF50022">
    <property type="entry name" value="ISP domain"/>
    <property type="match status" value="1"/>
</dbReference>
<evidence type="ECO:0000256" key="5">
    <source>
        <dbReference type="ARBA" id="ARBA00023004"/>
    </source>
</evidence>
<dbReference type="Pfam" id="PF00355">
    <property type="entry name" value="Rieske"/>
    <property type="match status" value="1"/>
</dbReference>
<dbReference type="InterPro" id="IPR036922">
    <property type="entry name" value="Rieske_2Fe-2S_sf"/>
</dbReference>
<evidence type="ECO:0000256" key="3">
    <source>
        <dbReference type="ARBA" id="ARBA00022714"/>
    </source>
</evidence>
<feature type="domain" description="Rieske" evidence="10">
    <location>
        <begin position="329"/>
        <end position="460"/>
    </location>
</feature>
<dbReference type="GO" id="GO:0006171">
    <property type="term" value="P:cAMP biosynthetic process"/>
    <property type="evidence" value="ECO:0007669"/>
    <property type="project" value="TreeGrafter"/>
</dbReference>
<evidence type="ECO:0000259" key="9">
    <source>
        <dbReference type="PROSITE" id="PS51085"/>
    </source>
</evidence>
<dbReference type="CDD" id="cd00207">
    <property type="entry name" value="fer2"/>
    <property type="match status" value="1"/>
</dbReference>
<dbReference type="PROSITE" id="PS50125">
    <property type="entry name" value="GUANYLATE_CYCLASE_2"/>
    <property type="match status" value="1"/>
</dbReference>
<keyword evidence="12" id="KW-1185">Reference proteome</keyword>
<dbReference type="EMBL" id="RQXT01000013">
    <property type="protein sequence ID" value="RRI01989.1"/>
    <property type="molecule type" value="Genomic_DNA"/>
</dbReference>
<dbReference type="SUPFAM" id="SSF55073">
    <property type="entry name" value="Nucleotide cyclase"/>
    <property type="match status" value="1"/>
</dbReference>
<keyword evidence="6" id="KW-0411">Iron-sulfur</keyword>
<dbReference type="Gene3D" id="3.30.70.1230">
    <property type="entry name" value="Nucleotide cyclase"/>
    <property type="match status" value="1"/>
</dbReference>
<proteinExistence type="predicted"/>
<keyword evidence="5" id="KW-0408">Iron</keyword>
<dbReference type="Gene3D" id="2.102.10.10">
    <property type="entry name" value="Rieske [2Fe-2S] iron-sulphur domain"/>
    <property type="match status" value="1"/>
</dbReference>
<dbReference type="PANTHER" id="PTHR43081:SF17">
    <property type="entry name" value="BLL5647 PROTEIN"/>
    <property type="match status" value="1"/>
</dbReference>
<evidence type="ECO:0000256" key="1">
    <source>
        <dbReference type="ARBA" id="ARBA00004651"/>
    </source>
</evidence>
<dbReference type="PANTHER" id="PTHR43081">
    <property type="entry name" value="ADENYLATE CYCLASE, TERMINAL-DIFFERENTIATION SPECIFIC-RELATED"/>
    <property type="match status" value="1"/>
</dbReference>